<reference evidence="2" key="1">
    <citation type="journal article" date="2016" name="Genome Announc.">
        <title>Draft Genome Sequences of Five Rapidly Growing Mycobacterium Species, M. thermoresistibile, M. fortuitum subsp. acetamidolyticum, M. canariasense, M. brisbanense, and M. novocastrense.</title>
        <authorList>
            <person name="Katahira K."/>
            <person name="Ogura Y."/>
            <person name="Gotoh Y."/>
            <person name="Hayashi T."/>
        </authorList>
    </citation>
    <scope>NUCLEOTIDE SEQUENCE [LARGE SCALE GENOMIC DNA]</scope>
    <source>
        <strain evidence="2">JCM15298</strain>
    </source>
</reference>
<dbReference type="RefSeq" id="WP_062657030.1">
    <property type="nucleotide sequence ID" value="NZ_BCSY01000045.1"/>
</dbReference>
<dbReference type="EMBL" id="BCSY01000045">
    <property type="protein sequence ID" value="GAS95938.1"/>
    <property type="molecule type" value="Genomic_DNA"/>
</dbReference>
<evidence type="ECO:0000313" key="1">
    <source>
        <dbReference type="EMBL" id="GAS95938.1"/>
    </source>
</evidence>
<name>A0A100WDC3_MYCCR</name>
<proteinExistence type="predicted"/>
<accession>A0A100WDC3</accession>
<dbReference type="OrthoDB" id="4629960at2"/>
<sequence>MSEAKTEGNRRDQLAELTAQHGWSRRIADRVDVYVRGATRIRVIWAGDDLSGGSRYQDDIMEQYSREADTVQGWLTR</sequence>
<reference evidence="2" key="2">
    <citation type="submission" date="2016-02" db="EMBL/GenBank/DDBJ databases">
        <title>Draft genome sequence of five rapidly growing Mycobacterium species.</title>
        <authorList>
            <person name="Katahira K."/>
            <person name="Gotou Y."/>
            <person name="Iida K."/>
            <person name="Ogura Y."/>
            <person name="Hayashi T."/>
        </authorList>
    </citation>
    <scope>NUCLEOTIDE SEQUENCE [LARGE SCALE GENOMIC DNA]</scope>
    <source>
        <strain evidence="2">JCM15298</strain>
    </source>
</reference>
<dbReference type="Proteomes" id="UP000069443">
    <property type="component" value="Unassembled WGS sequence"/>
</dbReference>
<gene>
    <name evidence="1" type="ORF">RMCC_2904</name>
</gene>
<protein>
    <submittedName>
        <fullName evidence="1">Uncharacterized protein</fullName>
    </submittedName>
</protein>
<dbReference type="STRING" id="228230.RMCC_2904"/>
<evidence type="ECO:0000313" key="2">
    <source>
        <dbReference type="Proteomes" id="UP000069443"/>
    </source>
</evidence>
<dbReference type="AlphaFoldDB" id="A0A100WDC3"/>
<organism evidence="1 2">
    <name type="scientific">Mycolicibacterium canariasense</name>
    <name type="common">Mycobacterium canariasense</name>
    <dbReference type="NCBI Taxonomy" id="228230"/>
    <lineage>
        <taxon>Bacteria</taxon>
        <taxon>Bacillati</taxon>
        <taxon>Actinomycetota</taxon>
        <taxon>Actinomycetes</taxon>
        <taxon>Mycobacteriales</taxon>
        <taxon>Mycobacteriaceae</taxon>
        <taxon>Mycolicibacterium</taxon>
    </lineage>
</organism>
<comment type="caution">
    <text evidence="1">The sequence shown here is derived from an EMBL/GenBank/DDBJ whole genome shotgun (WGS) entry which is preliminary data.</text>
</comment>
<keyword evidence="2" id="KW-1185">Reference proteome</keyword>